<accession>A0A2G1VVB9</accession>
<dbReference type="EMBL" id="NQXA01000002">
    <property type="protein sequence ID" value="PHQ30409.1"/>
    <property type="molecule type" value="Genomic_DNA"/>
</dbReference>
<proteinExistence type="predicted"/>
<dbReference type="Gene3D" id="3.90.226.10">
    <property type="entry name" value="2-enoyl-CoA Hydratase, Chain A, domain 1"/>
    <property type="match status" value="1"/>
</dbReference>
<evidence type="ECO:0000313" key="3">
    <source>
        <dbReference type="Proteomes" id="UP000229433"/>
    </source>
</evidence>
<dbReference type="Pfam" id="PF03572">
    <property type="entry name" value="Peptidase_S41"/>
    <property type="match status" value="1"/>
</dbReference>
<dbReference type="OrthoDB" id="7314861at2"/>
<evidence type="ECO:0000313" key="2">
    <source>
        <dbReference type="EMBL" id="PHQ30409.1"/>
    </source>
</evidence>
<keyword evidence="3" id="KW-1185">Reference proteome</keyword>
<comment type="caution">
    <text evidence="2">The sequence shown here is derived from an EMBL/GenBank/DDBJ whole genome shotgun (WGS) entry which is preliminary data.</text>
</comment>
<dbReference type="PANTHER" id="PTHR32060:SF30">
    <property type="entry name" value="CARBOXY-TERMINAL PROCESSING PROTEASE CTPA"/>
    <property type="match status" value="1"/>
</dbReference>
<sequence length="326" mass="37172">MKVILYLLVSIFSIQTAYFQNSGLSKNDEKSIKQMINYFKKYSIHKDSIDWDSFEKKVWNSATISKDSAVITALTLNGEKHTNYFDNTSKSYIVGEFNSTHTYEKIKPVKIPENLGYLSIKTFINSRKNQKATLEKGKNYILQNIADIKSQDSKELKGWVIDLRENRGGNMWPMLISLTPFLKSEVLGYFSENDKLIEWSKKNDQIFNGSSNQTKKFVEEPISYQLKNNDLKIAVLISRYTASSGEATAISLMSNPNVSLIGNKSAGYTTSNKSFSLKNGDVLILTSGVMTDYKKKEYWKGITPQYEIANEADLEMELSKWFESSN</sequence>
<reference evidence="2 3" key="1">
    <citation type="submission" date="2017-08" db="EMBL/GenBank/DDBJ databases">
        <title>The whole genome shortgun sequences of strain Leeuwenhoekiella nanhaiensis G18 from the South China Sea.</title>
        <authorList>
            <person name="Liu Q."/>
        </authorList>
    </citation>
    <scope>NUCLEOTIDE SEQUENCE [LARGE SCALE GENOMIC DNA]</scope>
    <source>
        <strain evidence="2 3">G18</strain>
    </source>
</reference>
<dbReference type="Proteomes" id="UP000229433">
    <property type="component" value="Unassembled WGS sequence"/>
</dbReference>
<dbReference type="InterPro" id="IPR005151">
    <property type="entry name" value="Tail-specific_protease"/>
</dbReference>
<dbReference type="SUPFAM" id="SSF52096">
    <property type="entry name" value="ClpP/crotonase"/>
    <property type="match status" value="1"/>
</dbReference>
<dbReference type="GO" id="GO:0030288">
    <property type="term" value="C:outer membrane-bounded periplasmic space"/>
    <property type="evidence" value="ECO:0007669"/>
    <property type="project" value="TreeGrafter"/>
</dbReference>
<gene>
    <name evidence="2" type="ORF">CJ305_05475</name>
</gene>
<dbReference type="PANTHER" id="PTHR32060">
    <property type="entry name" value="TAIL-SPECIFIC PROTEASE"/>
    <property type="match status" value="1"/>
</dbReference>
<feature type="domain" description="Tail specific protease" evidence="1">
    <location>
        <begin position="94"/>
        <end position="309"/>
    </location>
</feature>
<dbReference type="RefSeq" id="WP_099645242.1">
    <property type="nucleotide sequence ID" value="NZ_KZ319288.1"/>
</dbReference>
<dbReference type="GO" id="GO:0007165">
    <property type="term" value="P:signal transduction"/>
    <property type="evidence" value="ECO:0007669"/>
    <property type="project" value="TreeGrafter"/>
</dbReference>
<dbReference type="SMART" id="SM00245">
    <property type="entry name" value="TSPc"/>
    <property type="match status" value="1"/>
</dbReference>
<name>A0A2G1VVB9_9FLAO</name>
<organism evidence="2 3">
    <name type="scientific">Leeuwenhoekiella nanhaiensis</name>
    <dbReference type="NCBI Taxonomy" id="1655491"/>
    <lineage>
        <taxon>Bacteria</taxon>
        <taxon>Pseudomonadati</taxon>
        <taxon>Bacteroidota</taxon>
        <taxon>Flavobacteriia</taxon>
        <taxon>Flavobacteriales</taxon>
        <taxon>Flavobacteriaceae</taxon>
        <taxon>Leeuwenhoekiella</taxon>
    </lineage>
</organism>
<dbReference type="InterPro" id="IPR029045">
    <property type="entry name" value="ClpP/crotonase-like_dom_sf"/>
</dbReference>
<dbReference type="GO" id="GO:0006508">
    <property type="term" value="P:proteolysis"/>
    <property type="evidence" value="ECO:0007669"/>
    <property type="project" value="InterPro"/>
</dbReference>
<protein>
    <recommendedName>
        <fullName evidence="1">Tail specific protease domain-containing protein</fullName>
    </recommendedName>
</protein>
<dbReference type="AlphaFoldDB" id="A0A2G1VVB9"/>
<evidence type="ECO:0000259" key="1">
    <source>
        <dbReference type="SMART" id="SM00245"/>
    </source>
</evidence>
<dbReference type="GO" id="GO:0004175">
    <property type="term" value="F:endopeptidase activity"/>
    <property type="evidence" value="ECO:0007669"/>
    <property type="project" value="TreeGrafter"/>
</dbReference>
<dbReference type="GO" id="GO:0008236">
    <property type="term" value="F:serine-type peptidase activity"/>
    <property type="evidence" value="ECO:0007669"/>
    <property type="project" value="InterPro"/>
</dbReference>